<accession>A0A7W3T5P6</accession>
<evidence type="ECO:0000313" key="1">
    <source>
        <dbReference type="EMBL" id="MBB0231392.1"/>
    </source>
</evidence>
<protein>
    <submittedName>
        <fullName evidence="1">Uncharacterized protein</fullName>
    </submittedName>
</protein>
<keyword evidence="2" id="KW-1185">Reference proteome</keyword>
<dbReference type="RefSeq" id="WP_182665718.1">
    <property type="nucleotide sequence ID" value="NZ_VKHS01000502.1"/>
</dbReference>
<comment type="caution">
    <text evidence="1">The sequence shown here is derived from an EMBL/GenBank/DDBJ whole genome shotgun (WGS) entry which is preliminary data.</text>
</comment>
<proteinExistence type="predicted"/>
<sequence length="80" mass="8647">MDHRFIARVASAETDPDGDFPEPGVAEHRNGDGFFPSFMCEGGEPDEQDVSSDLDTHCPVAAAQGTAYGRREARPIRVAL</sequence>
<name>A0A7W3T5P6_9ACTN</name>
<evidence type="ECO:0000313" key="2">
    <source>
        <dbReference type="Proteomes" id="UP000530234"/>
    </source>
</evidence>
<gene>
    <name evidence="1" type="ORF">FOE67_18240</name>
</gene>
<organism evidence="1 2">
    <name type="scientific">Streptomyces calidiresistens</name>
    <dbReference type="NCBI Taxonomy" id="1485586"/>
    <lineage>
        <taxon>Bacteria</taxon>
        <taxon>Bacillati</taxon>
        <taxon>Actinomycetota</taxon>
        <taxon>Actinomycetes</taxon>
        <taxon>Kitasatosporales</taxon>
        <taxon>Streptomycetaceae</taxon>
        <taxon>Streptomyces</taxon>
    </lineage>
</organism>
<reference evidence="2" key="1">
    <citation type="submission" date="2019-10" db="EMBL/GenBank/DDBJ databases">
        <title>Streptomyces sp. nov., a novel actinobacterium isolated from alkaline environment.</title>
        <authorList>
            <person name="Golinska P."/>
        </authorList>
    </citation>
    <scope>NUCLEOTIDE SEQUENCE [LARGE SCALE GENOMIC DNA]</scope>
    <source>
        <strain evidence="2">DSM 42108</strain>
    </source>
</reference>
<dbReference type="Proteomes" id="UP000530234">
    <property type="component" value="Unassembled WGS sequence"/>
</dbReference>
<dbReference type="EMBL" id="VKHS01000502">
    <property type="protein sequence ID" value="MBB0231392.1"/>
    <property type="molecule type" value="Genomic_DNA"/>
</dbReference>
<dbReference type="AlphaFoldDB" id="A0A7W3T5P6"/>